<dbReference type="InterPro" id="IPR050708">
    <property type="entry name" value="T6SS_VgrG/RHS"/>
</dbReference>
<feature type="compositionally biased region" description="Low complexity" evidence="1">
    <location>
        <begin position="815"/>
        <end position="826"/>
    </location>
</feature>
<feature type="compositionally biased region" description="Polar residues" evidence="1">
    <location>
        <begin position="730"/>
        <end position="745"/>
    </location>
</feature>
<feature type="compositionally biased region" description="Basic residues" evidence="1">
    <location>
        <begin position="863"/>
        <end position="872"/>
    </location>
</feature>
<evidence type="ECO:0000256" key="2">
    <source>
        <dbReference type="SAM" id="Phobius"/>
    </source>
</evidence>
<dbReference type="NCBIfam" id="TIGR03696">
    <property type="entry name" value="Rhs_assc_core"/>
    <property type="match status" value="1"/>
</dbReference>
<evidence type="ECO:0000313" key="4">
    <source>
        <dbReference type="Proteomes" id="UP000366819"/>
    </source>
</evidence>
<dbReference type="AlphaFoldDB" id="A0A5E4RDS7"/>
<evidence type="ECO:0000256" key="1">
    <source>
        <dbReference type="SAM" id="MobiDB-lite"/>
    </source>
</evidence>
<dbReference type="EMBL" id="CABPSN010000001">
    <property type="protein sequence ID" value="VVD60198.1"/>
    <property type="molecule type" value="Genomic_DNA"/>
</dbReference>
<proteinExistence type="predicted"/>
<feature type="compositionally biased region" description="Basic and acidic residues" evidence="1">
    <location>
        <begin position="701"/>
        <end position="712"/>
    </location>
</feature>
<dbReference type="Proteomes" id="UP000366819">
    <property type="component" value="Unassembled WGS sequence"/>
</dbReference>
<feature type="transmembrane region" description="Helical" evidence="2">
    <location>
        <begin position="677"/>
        <end position="696"/>
    </location>
</feature>
<dbReference type="RefSeq" id="WP_174989834.1">
    <property type="nucleotide sequence ID" value="NZ_CABPSN010000001.1"/>
</dbReference>
<feature type="region of interest" description="Disordered" evidence="1">
    <location>
        <begin position="801"/>
        <end position="878"/>
    </location>
</feature>
<accession>A0A5E4RDS7</accession>
<gene>
    <name evidence="3" type="primary">rhsA</name>
    <name evidence="3" type="ORF">PAQ31011_00056</name>
</gene>
<feature type="compositionally biased region" description="Low complexity" evidence="1">
    <location>
        <begin position="718"/>
        <end position="729"/>
    </location>
</feature>
<evidence type="ECO:0000313" key="3">
    <source>
        <dbReference type="EMBL" id="VVD60198.1"/>
    </source>
</evidence>
<keyword evidence="2" id="KW-1133">Transmembrane helix</keyword>
<name>A0A5E4RDS7_9BURK</name>
<dbReference type="GO" id="GO:0016787">
    <property type="term" value="F:hydrolase activity"/>
    <property type="evidence" value="ECO:0007669"/>
    <property type="project" value="UniProtKB-KW"/>
</dbReference>
<reference evidence="3 4" key="1">
    <citation type="submission" date="2019-08" db="EMBL/GenBank/DDBJ databases">
        <authorList>
            <person name="Peeters C."/>
        </authorList>
    </citation>
    <scope>NUCLEOTIDE SEQUENCE [LARGE SCALE GENOMIC DNA]</scope>
    <source>
        <strain evidence="3 4">LMG 31011</strain>
    </source>
</reference>
<keyword evidence="4" id="KW-1185">Reference proteome</keyword>
<dbReference type="EC" id="3.1.-.-" evidence="3"/>
<dbReference type="InterPro" id="IPR022385">
    <property type="entry name" value="Rhs_assc_core"/>
</dbReference>
<keyword evidence="3" id="KW-0378">Hydrolase</keyword>
<dbReference type="Gene3D" id="2.180.10.10">
    <property type="entry name" value="RHS repeat-associated core"/>
    <property type="match status" value="1"/>
</dbReference>
<keyword evidence="2" id="KW-0472">Membrane</keyword>
<dbReference type="PANTHER" id="PTHR32305">
    <property type="match status" value="1"/>
</dbReference>
<organism evidence="3 4">
    <name type="scientific">Pandoraea aquatica</name>
    <dbReference type="NCBI Taxonomy" id="2508290"/>
    <lineage>
        <taxon>Bacteria</taxon>
        <taxon>Pseudomonadati</taxon>
        <taxon>Pseudomonadota</taxon>
        <taxon>Betaproteobacteria</taxon>
        <taxon>Burkholderiales</taxon>
        <taxon>Burkholderiaceae</taxon>
        <taxon>Pandoraea</taxon>
    </lineage>
</organism>
<feature type="region of interest" description="Disordered" evidence="1">
    <location>
        <begin position="360"/>
        <end position="382"/>
    </location>
</feature>
<dbReference type="PANTHER" id="PTHR32305:SF15">
    <property type="entry name" value="PROTEIN RHSA-RELATED"/>
    <property type="match status" value="1"/>
</dbReference>
<protein>
    <submittedName>
        <fullName evidence="3">Putative deoxyribonuclease RhsA</fullName>
        <ecNumber evidence="3">3.1.-.-</ecNumber>
    </submittedName>
</protein>
<feature type="region of interest" description="Disordered" evidence="1">
    <location>
        <begin position="701"/>
        <end position="767"/>
    </location>
</feature>
<keyword evidence="2" id="KW-0812">Transmembrane</keyword>
<sequence length="961" mass="105164">MNTAQAILHANTPSVSCVDARGLALRTIEYLRRTTRDDATRLVTHQTVSVGGRIASQQDPRLWQMANDGETDVPPNQASWHSLSGSAVRTQSVDAGWRLSLFDDAGLPRHQWDARGTHERAEHAPLGRLSAVFEQTTGETTERCAERLTYGGPEGASSNACGQRTRHDDPAGTLTFASFSLDGQPLAETRRFLLEADAPDWPPSVPERDALLETANWTTAWAYDALGTTLRQTDARGNVSTQTLTLSGELASVALQLAGDASEQIVVRDLVYDATGRLCQQLAGNGVLSKRVYSEADGRLVSLHSRKADGTGLQALVYDYDPAGNVVRVEDMNVEARFHRHRRTDGVITYAYDTLSRLASATGRESDRPSHGPGLPDPGDETQLMPYVREYEYDDGDNLTKMHHTGARSFTSTMDVAPRSNRALQRIEDTAPPDFDASFDANGNLQTLAPGQAMQWTTRNQLCRVTQITRTSDTPGTANEDDDERYVYDGGGQRVRKITRRLAQRVTHTAEVRYLPGLEHRTDTATGTTLDVVSISGGMTAVRLLHWESDAPEGIDNDSLRYRLDDHLGSGVCEVDADANVTSREGFYPFGGTAWQASRHAVEVKYRVLRYAGRERDATGLYYYGFRYLAPWLHRWINPDPAGDIDGLNVFALVSNNPITMTDREGLSGEAFSGAQVAAYMLAAFLVGVIATVAFFRSKGKARDNDSPKRPSPDMPNAASSAGESGASGQQSRVNALASTHQSGIVDTPPSRRKRLDSESSLSQFERDNLRGSIRSIASQSSIGSHSSLQSTDLSIGFETDTSSRSAMSGHSYRKAAAAAAGAAPASKKRPRPSQPTPIPEEQDRPKTPPGSLWHIVESPKFIKQRSPKKKDKTPETAQKNIEAIMKKLLTGDTPGKRENVKGIIPGHDSFYSEDVIGLTNKGRGVQRLIYTRDHASKQVLVHGIGDYHKERGGMKPPKWW</sequence>